<evidence type="ECO:0000256" key="1">
    <source>
        <dbReference type="SAM" id="Coils"/>
    </source>
</evidence>
<name>A0ABT6XPF9_9FLAO</name>
<dbReference type="RefSeq" id="WP_283238552.1">
    <property type="nucleotide sequence ID" value="NZ_JASGBP010000002.1"/>
</dbReference>
<sequence length="312" mass="37101">MDAINSFFSNIKDKLTNPFFGTLILVLVIHHWQLWYAILNFDEDFTLVDKLTFIKKYILINLTFSSFIWDICQAIFFMFLGYLVIVATRSLVLWIEFSLMPLITKKIVSKNVVRKSEYDDVVKEREQYFDQYEEQRKNVRTFSRTIDEQTEQIKQKDQDLLNQSETISITVRELDITKQKLEKAQKENDEKSNKITQLNSSLEQLQKNYDFKLEALEKYQNLFFDEENRPFYTSIEKFPPEIVNKVNELKAEKKWERFLSLGNFFEHGGSIGGQVLTEMIEKEVAFERGSHEDLTPVGRIIWRYRKIFGAEI</sequence>
<keyword evidence="2" id="KW-0472">Membrane</keyword>
<keyword evidence="4" id="KW-1185">Reference proteome</keyword>
<reference evidence="3 4" key="1">
    <citation type="submission" date="2023-05" db="EMBL/GenBank/DDBJ databases">
        <title>Flavobacterium sedimenti sp. nov., isolated from the sediment.</title>
        <authorList>
            <person name="Wu N."/>
        </authorList>
    </citation>
    <scope>NUCLEOTIDE SEQUENCE [LARGE SCALE GENOMIC DNA]</scope>
    <source>
        <strain evidence="3 4">YZ-48</strain>
    </source>
</reference>
<proteinExistence type="predicted"/>
<feature type="transmembrane region" description="Helical" evidence="2">
    <location>
        <begin position="59"/>
        <end position="85"/>
    </location>
</feature>
<feature type="transmembrane region" description="Helical" evidence="2">
    <location>
        <begin position="20"/>
        <end position="39"/>
    </location>
</feature>
<keyword evidence="2" id="KW-0812">Transmembrane</keyword>
<evidence type="ECO:0000313" key="4">
    <source>
        <dbReference type="Proteomes" id="UP001230035"/>
    </source>
</evidence>
<gene>
    <name evidence="3" type="ORF">QHT84_05510</name>
</gene>
<accession>A0ABT6XPF9</accession>
<keyword evidence="1" id="KW-0175">Coiled coil</keyword>
<evidence type="ECO:0000256" key="2">
    <source>
        <dbReference type="SAM" id="Phobius"/>
    </source>
</evidence>
<evidence type="ECO:0000313" key="3">
    <source>
        <dbReference type="EMBL" id="MDI9256867.1"/>
    </source>
</evidence>
<comment type="caution">
    <text evidence="3">The sequence shown here is derived from an EMBL/GenBank/DDBJ whole genome shotgun (WGS) entry which is preliminary data.</text>
</comment>
<organism evidence="3 4">
    <name type="scientific">Flavobacterium sedimenticola</name>
    <dbReference type="NCBI Taxonomy" id="3043286"/>
    <lineage>
        <taxon>Bacteria</taxon>
        <taxon>Pseudomonadati</taxon>
        <taxon>Bacteroidota</taxon>
        <taxon>Flavobacteriia</taxon>
        <taxon>Flavobacteriales</taxon>
        <taxon>Flavobacteriaceae</taxon>
        <taxon>Flavobacterium</taxon>
    </lineage>
</organism>
<protein>
    <submittedName>
        <fullName evidence="3">Uncharacterized protein</fullName>
    </submittedName>
</protein>
<feature type="coiled-coil region" evidence="1">
    <location>
        <begin position="118"/>
        <end position="222"/>
    </location>
</feature>
<keyword evidence="2" id="KW-1133">Transmembrane helix</keyword>
<dbReference type="EMBL" id="JASGBP010000002">
    <property type="protein sequence ID" value="MDI9256867.1"/>
    <property type="molecule type" value="Genomic_DNA"/>
</dbReference>
<dbReference type="Proteomes" id="UP001230035">
    <property type="component" value="Unassembled WGS sequence"/>
</dbReference>